<keyword evidence="6" id="KW-0325">Glycoprotein</keyword>
<accession>A0ABR2SJ55</accession>
<keyword evidence="4" id="KW-0336">GPI-anchor</keyword>
<dbReference type="Proteomes" id="UP001396334">
    <property type="component" value="Unassembled WGS sequence"/>
</dbReference>
<comment type="caution">
    <text evidence="12">The sequence shown here is derived from an EMBL/GenBank/DDBJ whole genome shotgun (WGS) entry which is preliminary data.</text>
</comment>
<name>A0ABR2SJ55_9ROSI</name>
<keyword evidence="8" id="KW-0449">Lipoprotein</keyword>
<evidence type="ECO:0000259" key="11">
    <source>
        <dbReference type="PROSITE" id="PS50213"/>
    </source>
</evidence>
<dbReference type="PANTHER" id="PTHR32382:SF87">
    <property type="entry name" value="FASCICLIN-LIKE ARABINOGALACTAN PROTEIN 14"/>
    <property type="match status" value="1"/>
</dbReference>
<dbReference type="Gene3D" id="2.30.180.10">
    <property type="entry name" value="FAS1 domain"/>
    <property type="match status" value="1"/>
</dbReference>
<evidence type="ECO:0000313" key="12">
    <source>
        <dbReference type="EMBL" id="KAK9025243.1"/>
    </source>
</evidence>
<dbReference type="InterPro" id="IPR033254">
    <property type="entry name" value="Plant_FLA"/>
</dbReference>
<dbReference type="InterPro" id="IPR000782">
    <property type="entry name" value="FAS1_domain"/>
</dbReference>
<dbReference type="SUPFAM" id="SSF82153">
    <property type="entry name" value="FAS1 domain"/>
    <property type="match status" value="1"/>
</dbReference>
<evidence type="ECO:0000256" key="3">
    <source>
        <dbReference type="ARBA" id="ARBA00022475"/>
    </source>
</evidence>
<evidence type="ECO:0000256" key="7">
    <source>
        <dbReference type="ARBA" id="ARBA00023136"/>
    </source>
</evidence>
<feature type="domain" description="FAS1" evidence="11">
    <location>
        <begin position="29"/>
        <end position="183"/>
    </location>
</feature>
<evidence type="ECO:0000256" key="9">
    <source>
        <dbReference type="SAM" id="MobiDB-lite"/>
    </source>
</evidence>
<comment type="similarity">
    <text evidence="2">Belongs to the fasciclin-like AGP family.</text>
</comment>
<dbReference type="Pfam" id="PF02469">
    <property type="entry name" value="Fasciclin"/>
    <property type="match status" value="1"/>
</dbReference>
<feature type="region of interest" description="Disordered" evidence="9">
    <location>
        <begin position="180"/>
        <end position="227"/>
    </location>
</feature>
<organism evidence="12 13">
    <name type="scientific">Hibiscus sabdariffa</name>
    <name type="common">roselle</name>
    <dbReference type="NCBI Taxonomy" id="183260"/>
    <lineage>
        <taxon>Eukaryota</taxon>
        <taxon>Viridiplantae</taxon>
        <taxon>Streptophyta</taxon>
        <taxon>Embryophyta</taxon>
        <taxon>Tracheophyta</taxon>
        <taxon>Spermatophyta</taxon>
        <taxon>Magnoliopsida</taxon>
        <taxon>eudicotyledons</taxon>
        <taxon>Gunneridae</taxon>
        <taxon>Pentapetalae</taxon>
        <taxon>rosids</taxon>
        <taxon>malvids</taxon>
        <taxon>Malvales</taxon>
        <taxon>Malvaceae</taxon>
        <taxon>Malvoideae</taxon>
        <taxon>Hibiscus</taxon>
    </lineage>
</organism>
<evidence type="ECO:0000313" key="13">
    <source>
        <dbReference type="Proteomes" id="UP001396334"/>
    </source>
</evidence>
<reference evidence="12 13" key="1">
    <citation type="journal article" date="2024" name="G3 (Bethesda)">
        <title>Genome assembly of Hibiscus sabdariffa L. provides insights into metabolisms of medicinal natural products.</title>
        <authorList>
            <person name="Kim T."/>
        </authorList>
    </citation>
    <scope>NUCLEOTIDE SEQUENCE [LARGE SCALE GENOMIC DNA]</scope>
    <source>
        <strain evidence="12">TK-2024</strain>
        <tissue evidence="12">Old leaves</tissue>
    </source>
</reference>
<keyword evidence="13" id="KW-1185">Reference proteome</keyword>
<dbReference type="PANTHER" id="PTHR32382">
    <property type="entry name" value="FASCICLIN-LIKE ARABINOGALACTAN PROTEIN"/>
    <property type="match status" value="1"/>
</dbReference>
<evidence type="ECO:0000256" key="8">
    <source>
        <dbReference type="ARBA" id="ARBA00023288"/>
    </source>
</evidence>
<sequence length="250" mass="26144">MCPMASPAAALSFCFLHLLSAADAAININVDINKILSAYQGFSAFNKLLTETGVANGINQQPSMTVLAVDNARMSQLARLSPDAVKNTLSLHVVLGYYDEAKLKAMHSKQPLLLTTLYQQSVKPQNPQGFLKMKHEGNDQVAFGSAVPGSKLDATFVKQITTLPERLSVLQVSNLIHSVDSSKSNSASPASSPSPSPRKVLAPAAGPSLVESPAPSPTRLPGAPAPAPSDASVVASTILTVSLGFGFLLL</sequence>
<feature type="compositionally biased region" description="Pro residues" evidence="9">
    <location>
        <begin position="214"/>
        <end position="227"/>
    </location>
</feature>
<protein>
    <recommendedName>
        <fullName evidence="11">FAS1 domain-containing protein</fullName>
    </recommendedName>
</protein>
<comment type="subcellular location">
    <subcellularLocation>
        <location evidence="1">Cell membrane</location>
        <topology evidence="1">Lipid-anchor</topology>
        <topology evidence="1">GPI-anchor</topology>
    </subcellularLocation>
</comment>
<evidence type="ECO:0000256" key="1">
    <source>
        <dbReference type="ARBA" id="ARBA00004609"/>
    </source>
</evidence>
<evidence type="ECO:0000256" key="4">
    <source>
        <dbReference type="ARBA" id="ARBA00022622"/>
    </source>
</evidence>
<keyword evidence="7" id="KW-0472">Membrane</keyword>
<keyword evidence="3" id="KW-1003">Cell membrane</keyword>
<evidence type="ECO:0000256" key="10">
    <source>
        <dbReference type="SAM" id="SignalP"/>
    </source>
</evidence>
<feature type="chain" id="PRO_5045556993" description="FAS1 domain-containing protein" evidence="10">
    <location>
        <begin position="25"/>
        <end position="250"/>
    </location>
</feature>
<evidence type="ECO:0000256" key="2">
    <source>
        <dbReference type="ARBA" id="ARBA00007843"/>
    </source>
</evidence>
<dbReference type="InterPro" id="IPR036378">
    <property type="entry name" value="FAS1_dom_sf"/>
</dbReference>
<proteinExistence type="inferred from homology"/>
<keyword evidence="6" id="KW-0654">Proteoglycan</keyword>
<dbReference type="PROSITE" id="PS50213">
    <property type="entry name" value="FAS1"/>
    <property type="match status" value="1"/>
</dbReference>
<dbReference type="EMBL" id="JBBPBN010000014">
    <property type="protein sequence ID" value="KAK9025243.1"/>
    <property type="molecule type" value="Genomic_DNA"/>
</dbReference>
<evidence type="ECO:0000256" key="5">
    <source>
        <dbReference type="ARBA" id="ARBA00022729"/>
    </source>
</evidence>
<gene>
    <name evidence="12" type="ORF">V6N11_065138</name>
</gene>
<evidence type="ECO:0000256" key="6">
    <source>
        <dbReference type="ARBA" id="ARBA00022974"/>
    </source>
</evidence>
<feature type="signal peptide" evidence="10">
    <location>
        <begin position="1"/>
        <end position="24"/>
    </location>
</feature>
<keyword evidence="5 10" id="KW-0732">Signal</keyword>
<feature type="compositionally biased region" description="Low complexity" evidence="9">
    <location>
        <begin position="181"/>
        <end position="193"/>
    </location>
</feature>